<proteinExistence type="predicted"/>
<name>A0AAD5MKY2_PARTN</name>
<dbReference type="EMBL" id="JAHQIW010003849">
    <property type="protein sequence ID" value="KAJ1360377.1"/>
    <property type="molecule type" value="Genomic_DNA"/>
</dbReference>
<comment type="caution">
    <text evidence="1">The sequence shown here is derived from an EMBL/GenBank/DDBJ whole genome shotgun (WGS) entry which is preliminary data.</text>
</comment>
<protein>
    <submittedName>
        <fullName evidence="1">Uncharacterized protein</fullName>
    </submittedName>
</protein>
<sequence length="597" mass="68946">MPAVDMMDEGFCDEGFSENDYKYEIDLIKEELEYYTRKEEDEDISSVAESPRAWKSLQVPLAKSNGTRKTTKILKITRRDVALKNLHNVEMLRYRACGDQYILTEDRLIFHLIAFIDVPHDGPTAYGDSPFFTVWNDSIVIDANYRYSDGNPRSLYGDEHFVNIATPYLSTHIELREITNFVDKLEQNAAIPSFWEVFLCFFRIFLADYKKSLSTVRMYKRLSIASLVEITRPFRQSVHLIHSLFSSWFEIQKFEWVHIELAWNNLFDLMNHSACLSEAEISTLTELQEVYQKALLSIMDYLYSFGKVPLNWEKYFILYNDTSDPELLITRSAAGVISSLWNDRLLSMVLHGARTRVRIGAKVDLIPAFSNTFYDRIKAEDLPLGSFISFYDFRLAFESTAVKLTHMLSNELIKKIRDSGLLEFWNDMKEITCGRVAHCFAALVYGCTSDPSKIGQLDIMQSYRSALLRGGVSPARATRWKLSQTGASDTDYNLQCELDIPLRYVFRPSLIPVINACMDNMFKIYRVVELLTSVCSDRKTSEDYQQIHNDSVIAERRVRHMFFIVSKLLNLASIIKDLFVGKVASVFSNHEKCTRSI</sequence>
<gene>
    <name evidence="1" type="ORF">KIN20_019332</name>
</gene>
<organism evidence="1 2">
    <name type="scientific">Parelaphostrongylus tenuis</name>
    <name type="common">Meningeal worm</name>
    <dbReference type="NCBI Taxonomy" id="148309"/>
    <lineage>
        <taxon>Eukaryota</taxon>
        <taxon>Metazoa</taxon>
        <taxon>Ecdysozoa</taxon>
        <taxon>Nematoda</taxon>
        <taxon>Chromadorea</taxon>
        <taxon>Rhabditida</taxon>
        <taxon>Rhabditina</taxon>
        <taxon>Rhabditomorpha</taxon>
        <taxon>Strongyloidea</taxon>
        <taxon>Metastrongylidae</taxon>
        <taxon>Parelaphostrongylus</taxon>
    </lineage>
</organism>
<dbReference type="AlphaFoldDB" id="A0AAD5MKY2"/>
<dbReference type="Proteomes" id="UP001196413">
    <property type="component" value="Unassembled WGS sequence"/>
</dbReference>
<accession>A0AAD5MKY2</accession>
<reference evidence="1" key="1">
    <citation type="submission" date="2021-06" db="EMBL/GenBank/DDBJ databases">
        <title>Parelaphostrongylus tenuis whole genome reference sequence.</title>
        <authorList>
            <person name="Garwood T.J."/>
            <person name="Larsen P.A."/>
            <person name="Fountain-Jones N.M."/>
            <person name="Garbe J.R."/>
            <person name="Macchietto M.G."/>
            <person name="Kania S.A."/>
            <person name="Gerhold R.W."/>
            <person name="Richards J.E."/>
            <person name="Wolf T.M."/>
        </authorList>
    </citation>
    <scope>NUCLEOTIDE SEQUENCE</scope>
    <source>
        <strain evidence="1">MNPRO001-30</strain>
        <tissue evidence="1">Meninges</tissue>
    </source>
</reference>
<evidence type="ECO:0000313" key="2">
    <source>
        <dbReference type="Proteomes" id="UP001196413"/>
    </source>
</evidence>
<evidence type="ECO:0000313" key="1">
    <source>
        <dbReference type="EMBL" id="KAJ1360377.1"/>
    </source>
</evidence>
<keyword evidence="2" id="KW-1185">Reference proteome</keyword>